<name>A0A4Z1NEK9_9PEZI</name>
<evidence type="ECO:0000313" key="3">
    <source>
        <dbReference type="Proteomes" id="UP000298493"/>
    </source>
</evidence>
<feature type="transmembrane region" description="Helical" evidence="1">
    <location>
        <begin position="78"/>
        <end position="101"/>
    </location>
</feature>
<dbReference type="EMBL" id="SNSC02000033">
    <property type="protein sequence ID" value="TID12812.1"/>
    <property type="molecule type" value="Genomic_DNA"/>
</dbReference>
<sequence length="159" mass="16873">MNNVSHSQNNWFLAAALYAPSFACLSAFHFAVASSPFAGFSFSALCSLVFCVMLCSVSRTGASTQAARASTRPTRATVSVSSSSIGAVIVPSVIATVAAAIEVVIRHLIGLGHLIRIGLNLGSDKPHEDEMHTADIRRPVVRASELDLELKFLSTSFCF</sequence>
<reference evidence="2 3" key="1">
    <citation type="submission" date="2019-04" db="EMBL/GenBank/DDBJ databases">
        <title>High contiguity whole genome sequence and gene annotation resource for two Venturia nashicola isolates.</title>
        <authorList>
            <person name="Prokchorchik M."/>
            <person name="Won K."/>
            <person name="Lee Y."/>
            <person name="Choi E.D."/>
            <person name="Segonzac C."/>
            <person name="Sohn K.H."/>
        </authorList>
    </citation>
    <scope>NUCLEOTIDE SEQUENCE [LARGE SCALE GENOMIC DNA]</scope>
    <source>
        <strain evidence="2 3">PRI2</strain>
    </source>
</reference>
<proteinExistence type="predicted"/>
<keyword evidence="1" id="KW-0812">Transmembrane</keyword>
<keyword evidence="3" id="KW-1185">Reference proteome</keyword>
<evidence type="ECO:0000256" key="1">
    <source>
        <dbReference type="SAM" id="Phobius"/>
    </source>
</evidence>
<dbReference type="AlphaFoldDB" id="A0A4Z1NEK9"/>
<dbReference type="Proteomes" id="UP000298493">
    <property type="component" value="Unassembled WGS sequence"/>
</dbReference>
<keyword evidence="1" id="KW-1133">Transmembrane helix</keyword>
<feature type="transmembrane region" description="Helical" evidence="1">
    <location>
        <begin position="12"/>
        <end position="31"/>
    </location>
</feature>
<feature type="transmembrane region" description="Helical" evidence="1">
    <location>
        <begin position="37"/>
        <end position="57"/>
    </location>
</feature>
<gene>
    <name evidence="2" type="ORF">E6O75_ATG09977</name>
</gene>
<organism evidence="2 3">
    <name type="scientific">Venturia nashicola</name>
    <dbReference type="NCBI Taxonomy" id="86259"/>
    <lineage>
        <taxon>Eukaryota</taxon>
        <taxon>Fungi</taxon>
        <taxon>Dikarya</taxon>
        <taxon>Ascomycota</taxon>
        <taxon>Pezizomycotina</taxon>
        <taxon>Dothideomycetes</taxon>
        <taxon>Pleosporomycetidae</taxon>
        <taxon>Venturiales</taxon>
        <taxon>Venturiaceae</taxon>
        <taxon>Venturia</taxon>
    </lineage>
</organism>
<keyword evidence="1" id="KW-0472">Membrane</keyword>
<accession>A0A4Z1NEK9</accession>
<evidence type="ECO:0000313" key="2">
    <source>
        <dbReference type="EMBL" id="TID12812.1"/>
    </source>
</evidence>
<comment type="caution">
    <text evidence="2">The sequence shown here is derived from an EMBL/GenBank/DDBJ whole genome shotgun (WGS) entry which is preliminary data.</text>
</comment>
<protein>
    <submittedName>
        <fullName evidence="2">Uncharacterized protein</fullName>
    </submittedName>
</protein>